<dbReference type="PANTHER" id="PTHR23106:SF24">
    <property type="entry name" value="ANGIOGENIC FACTOR WITH G PATCH AND FHA DOMAINS 1"/>
    <property type="match status" value="1"/>
</dbReference>
<feature type="compositionally biased region" description="Basic and acidic residues" evidence="2">
    <location>
        <begin position="327"/>
        <end position="341"/>
    </location>
</feature>
<dbReference type="InterPro" id="IPR000253">
    <property type="entry name" value="FHA_dom"/>
</dbReference>
<name>A0ABM1AAQ1_APLCA</name>
<proteinExistence type="predicted"/>
<dbReference type="Pfam" id="PF00498">
    <property type="entry name" value="FHA"/>
    <property type="match status" value="1"/>
</dbReference>
<feature type="compositionally biased region" description="Low complexity" evidence="2">
    <location>
        <begin position="379"/>
        <end position="393"/>
    </location>
</feature>
<evidence type="ECO:0000259" key="3">
    <source>
        <dbReference type="PROSITE" id="PS50006"/>
    </source>
</evidence>
<feature type="compositionally biased region" description="Basic and acidic residues" evidence="2">
    <location>
        <begin position="301"/>
        <end position="310"/>
    </location>
</feature>
<sequence>MNADSADQQNMPVQCHDPSHLEAASRLEVEDCQEELRSLHDKIKELERQVSRAERQNKKLQNYNDDLRSEVTKLSSELHKYRTSSTNSKDAAVQTCCKDDHVVGEETLGLGEGCESKPMPEWGSDSVLTGELSIAESLKATAEAVLSRQSAEASSAVNDAFTEQLHERKDESNSEYVYDASSGFYYHPATGYYWDPNSGLFYDYSSGTYYQHDENSGEYTFHSQVSVPANTQEISNENQVCNGQWMAEFCNYSSVDALTSKLSDMGLDPIESGDAFSDGKKLHQKRSRSKFRRVKKRSRKFEKQKSENGSKKSVKKVSSSVSFKPSTNKDKKLEHRDSHEHMKSRKHFPTETCSEEDGEKENGDCVSLGSTDDSERSGSDSNSSDSLATGESEMMSEPESGELSSSSDSDVEMVAVESAPQVYEKGFQVMPERQPAQNPSDELAENHPPCIRVIVLESDCLTEGSLLIITCAGGVIGRLKSPGLVIEIPDVNVSKEHARIDYDHTDDVYRISDMGSQNGTTVNGVRLVQVSS</sequence>
<feature type="region of interest" description="Disordered" evidence="2">
    <location>
        <begin position="273"/>
        <end position="411"/>
    </location>
</feature>
<dbReference type="InterPro" id="IPR008984">
    <property type="entry name" value="SMAD_FHA_dom_sf"/>
</dbReference>
<dbReference type="Gene3D" id="2.60.200.20">
    <property type="match status" value="1"/>
</dbReference>
<gene>
    <name evidence="5" type="primary">LOC101858135</name>
</gene>
<evidence type="ECO:0000313" key="4">
    <source>
        <dbReference type="Proteomes" id="UP000694888"/>
    </source>
</evidence>
<feature type="domain" description="FHA" evidence="3">
    <location>
        <begin position="474"/>
        <end position="527"/>
    </location>
</feature>
<dbReference type="PANTHER" id="PTHR23106">
    <property type="entry name" value="ANGIOGENIC FACTOR WITH G PATCH AND FHA DOMAINS 1"/>
    <property type="match status" value="1"/>
</dbReference>
<dbReference type="CDD" id="cd16164">
    <property type="entry name" value="OCRE_VG5Q"/>
    <property type="match status" value="1"/>
</dbReference>
<protein>
    <submittedName>
        <fullName evidence="5">Angiogenic factor with G patch and FHA domains 1</fullName>
    </submittedName>
</protein>
<dbReference type="RefSeq" id="XP_012944096.1">
    <property type="nucleotide sequence ID" value="XM_013088642.1"/>
</dbReference>
<dbReference type="InterPro" id="IPR042201">
    <property type="entry name" value="FH2_Formin_sf"/>
</dbReference>
<keyword evidence="1" id="KW-0175">Coiled coil</keyword>
<feature type="coiled-coil region" evidence="1">
    <location>
        <begin position="29"/>
        <end position="84"/>
    </location>
</feature>
<dbReference type="InterPro" id="IPR035624">
    <property type="entry name" value="AGGF1_OCRE"/>
</dbReference>
<keyword evidence="4" id="KW-1185">Reference proteome</keyword>
<dbReference type="PROSITE" id="PS50006">
    <property type="entry name" value="FHA_DOMAIN"/>
    <property type="match status" value="1"/>
</dbReference>
<dbReference type="InterPro" id="IPR041591">
    <property type="entry name" value="OCRE"/>
</dbReference>
<reference evidence="5" key="1">
    <citation type="submission" date="2025-08" db="UniProtKB">
        <authorList>
            <consortium name="RefSeq"/>
        </authorList>
    </citation>
    <scope>IDENTIFICATION</scope>
</reference>
<feature type="compositionally biased region" description="Low complexity" evidence="2">
    <location>
        <begin position="401"/>
        <end position="411"/>
    </location>
</feature>
<evidence type="ECO:0000313" key="5">
    <source>
        <dbReference type="RefSeq" id="XP_012944096.1"/>
    </source>
</evidence>
<dbReference type="SMART" id="SM00240">
    <property type="entry name" value="FHA"/>
    <property type="match status" value="1"/>
</dbReference>
<dbReference type="GeneID" id="101858135"/>
<accession>A0ABM1AAQ1</accession>
<dbReference type="Pfam" id="PF17780">
    <property type="entry name" value="OCRE"/>
    <property type="match status" value="1"/>
</dbReference>
<dbReference type="Gene3D" id="1.20.58.2220">
    <property type="entry name" value="Formin, FH2 domain"/>
    <property type="match status" value="1"/>
</dbReference>
<dbReference type="SUPFAM" id="SSF49879">
    <property type="entry name" value="SMAD/FHA domain"/>
    <property type="match status" value="1"/>
</dbReference>
<evidence type="ECO:0000256" key="2">
    <source>
        <dbReference type="SAM" id="MobiDB-lite"/>
    </source>
</evidence>
<dbReference type="InterPro" id="IPR053027">
    <property type="entry name" value="AGGF1"/>
</dbReference>
<dbReference type="SUPFAM" id="SSF57997">
    <property type="entry name" value="Tropomyosin"/>
    <property type="match status" value="1"/>
</dbReference>
<feature type="compositionally biased region" description="Basic residues" evidence="2">
    <location>
        <begin position="282"/>
        <end position="300"/>
    </location>
</feature>
<evidence type="ECO:0000256" key="1">
    <source>
        <dbReference type="SAM" id="Coils"/>
    </source>
</evidence>
<organism evidence="4 5">
    <name type="scientific">Aplysia californica</name>
    <name type="common">California sea hare</name>
    <dbReference type="NCBI Taxonomy" id="6500"/>
    <lineage>
        <taxon>Eukaryota</taxon>
        <taxon>Metazoa</taxon>
        <taxon>Spiralia</taxon>
        <taxon>Lophotrochozoa</taxon>
        <taxon>Mollusca</taxon>
        <taxon>Gastropoda</taxon>
        <taxon>Heterobranchia</taxon>
        <taxon>Euthyneura</taxon>
        <taxon>Tectipleura</taxon>
        <taxon>Aplysiida</taxon>
        <taxon>Aplysioidea</taxon>
        <taxon>Aplysiidae</taxon>
        <taxon>Aplysia</taxon>
    </lineage>
</organism>
<dbReference type="Proteomes" id="UP000694888">
    <property type="component" value="Unplaced"/>
</dbReference>